<accession>A0A1X3D1G1</accession>
<dbReference type="InterPro" id="IPR007838">
    <property type="entry name" value="Cell_div_ZapA-like"/>
</dbReference>
<comment type="subcellular location">
    <subcellularLocation>
        <location evidence="1">Cytoplasm</location>
    </subcellularLocation>
</comment>
<evidence type="ECO:0000256" key="5">
    <source>
        <dbReference type="ARBA" id="ARBA00023210"/>
    </source>
</evidence>
<evidence type="ECO:0000256" key="6">
    <source>
        <dbReference type="ARBA" id="ARBA00023306"/>
    </source>
</evidence>
<evidence type="ECO:0000256" key="2">
    <source>
        <dbReference type="ARBA" id="ARBA00015195"/>
    </source>
</evidence>
<dbReference type="EMBL" id="LR134313">
    <property type="protein sequence ID" value="VEE99333.1"/>
    <property type="molecule type" value="Genomic_DNA"/>
</dbReference>
<reference evidence="10 11" key="1">
    <citation type="submission" date="2018-12" db="EMBL/GenBank/DDBJ databases">
        <authorList>
            <consortium name="Pathogen Informatics"/>
        </authorList>
    </citation>
    <scope>NUCLEOTIDE SEQUENCE [LARGE SCALE GENOMIC DNA]</scope>
    <source>
        <strain evidence="10 11">NCTC10296</strain>
    </source>
</reference>
<evidence type="ECO:0000313" key="10">
    <source>
        <dbReference type="EMBL" id="VEE99333.1"/>
    </source>
</evidence>
<dbReference type="GO" id="GO:0005829">
    <property type="term" value="C:cytosol"/>
    <property type="evidence" value="ECO:0007669"/>
    <property type="project" value="TreeGrafter"/>
</dbReference>
<keyword evidence="4" id="KW-0132">Cell division</keyword>
<evidence type="ECO:0000313" key="11">
    <source>
        <dbReference type="Proteomes" id="UP000279284"/>
    </source>
</evidence>
<name>A0A1X3D1G1_9NEIS</name>
<evidence type="ECO:0000256" key="4">
    <source>
        <dbReference type="ARBA" id="ARBA00022618"/>
    </source>
</evidence>
<proteinExistence type="predicted"/>
<dbReference type="SUPFAM" id="SSF102829">
    <property type="entry name" value="Cell division protein ZapA-like"/>
    <property type="match status" value="1"/>
</dbReference>
<organism evidence="10 11">
    <name type="scientific">Neisseria canis</name>
    <dbReference type="NCBI Taxonomy" id="493"/>
    <lineage>
        <taxon>Bacteria</taxon>
        <taxon>Pseudomonadati</taxon>
        <taxon>Pseudomonadota</taxon>
        <taxon>Betaproteobacteria</taxon>
        <taxon>Neisseriales</taxon>
        <taxon>Neisseriaceae</taxon>
        <taxon>Neisseria</taxon>
    </lineage>
</organism>
<dbReference type="OrthoDB" id="5297208at2"/>
<dbReference type="Gene3D" id="3.30.160.880">
    <property type="entry name" value="Cell division protein ZapA protomer, N-terminal domain"/>
    <property type="match status" value="1"/>
</dbReference>
<evidence type="ECO:0000256" key="3">
    <source>
        <dbReference type="ARBA" id="ARBA00022490"/>
    </source>
</evidence>
<keyword evidence="5" id="KW-0717">Septation</keyword>
<protein>
    <recommendedName>
        <fullName evidence="2">Cell division protein ZapA</fullName>
    </recommendedName>
    <alternativeName>
        <fullName evidence="9">Z ring-associated protein ZapA</fullName>
    </alternativeName>
</protein>
<dbReference type="GO" id="GO:0030428">
    <property type="term" value="C:cell septum"/>
    <property type="evidence" value="ECO:0007669"/>
    <property type="project" value="TreeGrafter"/>
</dbReference>
<keyword evidence="3" id="KW-0963">Cytoplasm</keyword>
<evidence type="ECO:0000256" key="8">
    <source>
        <dbReference type="ARBA" id="ARBA00026068"/>
    </source>
</evidence>
<gene>
    <name evidence="10" type="primary">zapA</name>
    <name evidence="10" type="ORF">NCTC10296_00286</name>
</gene>
<dbReference type="GO" id="GO:0043093">
    <property type="term" value="P:FtsZ-dependent cytokinesis"/>
    <property type="evidence" value="ECO:0007669"/>
    <property type="project" value="TreeGrafter"/>
</dbReference>
<evidence type="ECO:0000256" key="1">
    <source>
        <dbReference type="ARBA" id="ARBA00004496"/>
    </source>
</evidence>
<dbReference type="InterPro" id="IPR036192">
    <property type="entry name" value="Cell_div_ZapA-like_sf"/>
</dbReference>
<dbReference type="InterPro" id="IPR042233">
    <property type="entry name" value="Cell_div_ZapA_N"/>
</dbReference>
<evidence type="ECO:0000256" key="9">
    <source>
        <dbReference type="ARBA" id="ARBA00033158"/>
    </source>
</evidence>
<evidence type="ECO:0000256" key="7">
    <source>
        <dbReference type="ARBA" id="ARBA00024910"/>
    </source>
</evidence>
<dbReference type="Pfam" id="PF05164">
    <property type="entry name" value="ZapA"/>
    <property type="match status" value="1"/>
</dbReference>
<dbReference type="AlphaFoldDB" id="A0A1X3D1G1"/>
<comment type="subunit">
    <text evidence="8">Homodimer. Interacts with FtsZ.</text>
</comment>
<dbReference type="PANTHER" id="PTHR34981:SF1">
    <property type="entry name" value="CELL DIVISION PROTEIN ZAPA"/>
    <property type="match status" value="1"/>
</dbReference>
<dbReference type="PANTHER" id="PTHR34981">
    <property type="entry name" value="CELL DIVISION PROTEIN ZAPA"/>
    <property type="match status" value="1"/>
</dbReference>
<keyword evidence="6" id="KW-0131">Cell cycle</keyword>
<comment type="function">
    <text evidence="7">Activator of cell division through the inhibition of FtsZ GTPase activity, therefore promoting FtsZ assembly into bundles of protofilaments necessary for the formation of the division Z ring. It is recruited early at mid-cell but it is not essential for cell division.</text>
</comment>
<dbReference type="RefSeq" id="WP_085415364.1">
    <property type="nucleotide sequence ID" value="NZ_CAUJPY010000002.1"/>
</dbReference>
<sequence length="103" mass="11380">MSEIVQVDVDIMSRQFKIGAPAEEKETLLQAIDLLNQKITTVKESGKIVESDKILIMAALNVVHDLLKMSMQNGLAIGEFERKITDMLQVSERALAKLPSAQA</sequence>
<dbReference type="GO" id="GO:0000917">
    <property type="term" value="P:division septum assembly"/>
    <property type="evidence" value="ECO:0007669"/>
    <property type="project" value="UniProtKB-KW"/>
</dbReference>
<dbReference type="Gene3D" id="1.20.5.50">
    <property type="match status" value="1"/>
</dbReference>
<dbReference type="Proteomes" id="UP000279284">
    <property type="component" value="Chromosome"/>
</dbReference>
<dbReference type="GO" id="GO:0000921">
    <property type="term" value="P:septin ring assembly"/>
    <property type="evidence" value="ECO:0007669"/>
    <property type="project" value="TreeGrafter"/>
</dbReference>
<dbReference type="GO" id="GO:0032153">
    <property type="term" value="C:cell division site"/>
    <property type="evidence" value="ECO:0007669"/>
    <property type="project" value="TreeGrafter"/>
</dbReference>
<dbReference type="KEGG" id="nci:NCTC10296_00286"/>
<dbReference type="STRING" id="493.BWD07_00175"/>
<keyword evidence="11" id="KW-1185">Reference proteome</keyword>